<feature type="transmembrane region" description="Helical" evidence="2">
    <location>
        <begin position="162"/>
        <end position="180"/>
    </location>
</feature>
<comment type="caution">
    <text evidence="3">The sequence shown here is derived from an EMBL/GenBank/DDBJ whole genome shotgun (WGS) entry which is preliminary data.</text>
</comment>
<evidence type="ECO:0000256" key="1">
    <source>
        <dbReference type="SAM" id="MobiDB-lite"/>
    </source>
</evidence>
<sequence>MGTTVSRGIPSVADLGGAAGFLGGRGGEFSVSAWLKFLEVRGGSGGGGMLDDDIGALELVVVVVVVVVEDDEVEEGGGGGGTEGAEGAEEDEACVVVAAVGCCCADDDNDVDVAVAERDGELFERLSPPRLGGAAVVDVLLVEAADFILLPSIADASVYVEAAVPVLLVVVVAAVVVVPLSSRTNLPLLRSLLVREIASTAGISGVESPGPRDPSSSWSPSESVSAETPGGKMVTA</sequence>
<dbReference type="Proteomes" id="UP000271974">
    <property type="component" value="Unassembled WGS sequence"/>
</dbReference>
<dbReference type="AlphaFoldDB" id="A0A433TAP1"/>
<protein>
    <submittedName>
        <fullName evidence="3">Uncharacterized protein</fullName>
    </submittedName>
</protein>
<evidence type="ECO:0000313" key="3">
    <source>
        <dbReference type="EMBL" id="RUS78655.1"/>
    </source>
</evidence>
<feature type="compositionally biased region" description="Low complexity" evidence="1">
    <location>
        <begin position="213"/>
        <end position="225"/>
    </location>
</feature>
<organism evidence="3 4">
    <name type="scientific">Elysia chlorotica</name>
    <name type="common">Eastern emerald elysia</name>
    <name type="synonym">Sea slug</name>
    <dbReference type="NCBI Taxonomy" id="188477"/>
    <lineage>
        <taxon>Eukaryota</taxon>
        <taxon>Metazoa</taxon>
        <taxon>Spiralia</taxon>
        <taxon>Lophotrochozoa</taxon>
        <taxon>Mollusca</taxon>
        <taxon>Gastropoda</taxon>
        <taxon>Heterobranchia</taxon>
        <taxon>Euthyneura</taxon>
        <taxon>Panpulmonata</taxon>
        <taxon>Sacoglossa</taxon>
        <taxon>Placobranchoidea</taxon>
        <taxon>Plakobranchidae</taxon>
        <taxon>Elysia</taxon>
    </lineage>
</organism>
<keyword evidence="2" id="KW-1133">Transmembrane helix</keyword>
<feature type="region of interest" description="Disordered" evidence="1">
    <location>
        <begin position="204"/>
        <end position="236"/>
    </location>
</feature>
<evidence type="ECO:0000313" key="4">
    <source>
        <dbReference type="Proteomes" id="UP000271974"/>
    </source>
</evidence>
<gene>
    <name evidence="3" type="ORF">EGW08_013582</name>
</gene>
<keyword evidence="4" id="KW-1185">Reference proteome</keyword>
<reference evidence="3 4" key="1">
    <citation type="submission" date="2019-01" db="EMBL/GenBank/DDBJ databases">
        <title>A draft genome assembly of the solar-powered sea slug Elysia chlorotica.</title>
        <authorList>
            <person name="Cai H."/>
            <person name="Li Q."/>
            <person name="Fang X."/>
            <person name="Li J."/>
            <person name="Curtis N.E."/>
            <person name="Altenburger A."/>
            <person name="Shibata T."/>
            <person name="Feng M."/>
            <person name="Maeda T."/>
            <person name="Schwartz J.A."/>
            <person name="Shigenobu S."/>
            <person name="Lundholm N."/>
            <person name="Nishiyama T."/>
            <person name="Yang H."/>
            <person name="Hasebe M."/>
            <person name="Li S."/>
            <person name="Pierce S.K."/>
            <person name="Wang J."/>
        </authorList>
    </citation>
    <scope>NUCLEOTIDE SEQUENCE [LARGE SCALE GENOMIC DNA]</scope>
    <source>
        <strain evidence="3">EC2010</strain>
        <tissue evidence="3">Whole organism of an adult</tissue>
    </source>
</reference>
<proteinExistence type="predicted"/>
<keyword evidence="2" id="KW-0472">Membrane</keyword>
<accession>A0A433TAP1</accession>
<keyword evidence="2" id="KW-0812">Transmembrane</keyword>
<name>A0A433TAP1_ELYCH</name>
<dbReference type="EMBL" id="RQTK01000497">
    <property type="protein sequence ID" value="RUS78655.1"/>
    <property type="molecule type" value="Genomic_DNA"/>
</dbReference>
<evidence type="ECO:0000256" key="2">
    <source>
        <dbReference type="SAM" id="Phobius"/>
    </source>
</evidence>